<evidence type="ECO:0000256" key="2">
    <source>
        <dbReference type="SAM" id="MobiDB-lite"/>
    </source>
</evidence>
<proteinExistence type="inferred from homology"/>
<dbReference type="GO" id="GO:0015562">
    <property type="term" value="F:efflux transmembrane transporter activity"/>
    <property type="evidence" value="ECO:0007669"/>
    <property type="project" value="InterPro"/>
</dbReference>
<gene>
    <name evidence="4" type="primary">czcC_4</name>
    <name evidence="4" type="ORF">UC8_35560</name>
</gene>
<name>A0A5B9QUB5_9BACT</name>
<feature type="region of interest" description="Disordered" evidence="2">
    <location>
        <begin position="53"/>
        <end position="78"/>
    </location>
</feature>
<accession>A0A5B9QUB5</accession>
<dbReference type="PANTHER" id="PTHR30203:SF24">
    <property type="entry name" value="BLR4935 PROTEIN"/>
    <property type="match status" value="1"/>
</dbReference>
<dbReference type="Pfam" id="PF02321">
    <property type="entry name" value="OEP"/>
    <property type="match status" value="1"/>
</dbReference>
<dbReference type="AlphaFoldDB" id="A0A5B9QUB5"/>
<sequence precursor="true">MSKRRRNLVRLLLLTTTSGMIGCSTLPAVPSAPPPVADEADNHVAESLLAAPPVAESPNTGPAPGPENAAADNSAAETRQVAFDEPLLGSAGGTPPVDQFAVHAAVPFMDVAGVTRENAAQVSAAMTLADFEALALGNNPTLAELAATTRKAAGFRTQVGLYANPSVGYQANQLADEGTDQHTVYISQTIVTGDKLERNRRVQNEALRAQLLLLEAQKYRVKTDVHVKFYDALAAQQRVQLIQEFQAVADTGLELAELRKEALEGSQLDVVQANVQKNEIDLALQQAKVYYSGAWRELVALAGVPHVAEVPLQGQLPQSADAMDWATLSETLMFSSPEYRAAQTRVRQARANLDRQCVQPIPNLNVQFAAGNDNATNHGMINLQVGAPLPLFNRNQGNIAAARAELTRACQEVERIGNAIKARIGAVSREYDASLAAVRKYTDDILPNAEQGLQLAEVAYKAGETSFVQVLVARRSYFDTNLQYIESQAQLAQARARVDGYVLTGGLNAVTDGSGDDSLRGLTFSQE</sequence>
<dbReference type="RefSeq" id="WP_238388698.1">
    <property type="nucleotide sequence ID" value="NZ_CP042914.1"/>
</dbReference>
<evidence type="ECO:0000313" key="5">
    <source>
        <dbReference type="Proteomes" id="UP000325286"/>
    </source>
</evidence>
<dbReference type="PROSITE" id="PS51257">
    <property type="entry name" value="PROKAR_LIPOPROTEIN"/>
    <property type="match status" value="1"/>
</dbReference>
<evidence type="ECO:0000256" key="1">
    <source>
        <dbReference type="ARBA" id="ARBA00007613"/>
    </source>
</evidence>
<dbReference type="InterPro" id="IPR010131">
    <property type="entry name" value="MdtP/NodT-like"/>
</dbReference>
<dbReference type="SUPFAM" id="SSF56954">
    <property type="entry name" value="Outer membrane efflux proteins (OEP)"/>
    <property type="match status" value="1"/>
</dbReference>
<reference evidence="4 5" key="1">
    <citation type="submission" date="2019-08" db="EMBL/GenBank/DDBJ databases">
        <title>Deep-cultivation of Planctomycetes and their phenomic and genomic characterization uncovers novel biology.</title>
        <authorList>
            <person name="Wiegand S."/>
            <person name="Jogler M."/>
            <person name="Boedeker C."/>
            <person name="Pinto D."/>
            <person name="Vollmers J."/>
            <person name="Rivas-Marin E."/>
            <person name="Kohn T."/>
            <person name="Peeters S.H."/>
            <person name="Heuer A."/>
            <person name="Rast P."/>
            <person name="Oberbeckmann S."/>
            <person name="Bunk B."/>
            <person name="Jeske O."/>
            <person name="Meyerdierks A."/>
            <person name="Storesund J.E."/>
            <person name="Kallscheuer N."/>
            <person name="Luecker S."/>
            <person name="Lage O.M."/>
            <person name="Pohl T."/>
            <person name="Merkel B.J."/>
            <person name="Hornburger P."/>
            <person name="Mueller R.-W."/>
            <person name="Bruemmer F."/>
            <person name="Labrenz M."/>
            <person name="Spormann A.M."/>
            <person name="Op den Camp H."/>
            <person name="Overmann J."/>
            <person name="Amann R."/>
            <person name="Jetten M.S.M."/>
            <person name="Mascher T."/>
            <person name="Medema M.H."/>
            <person name="Devos D.P."/>
            <person name="Kaster A.-K."/>
            <person name="Ovreas L."/>
            <person name="Rohde M."/>
            <person name="Galperin M.Y."/>
            <person name="Jogler C."/>
        </authorList>
    </citation>
    <scope>NUCLEOTIDE SEQUENCE [LARGE SCALE GENOMIC DNA]</scope>
    <source>
        <strain evidence="4 5">UC8</strain>
    </source>
</reference>
<organism evidence="4 5">
    <name type="scientific">Roseimaritima ulvae</name>
    <dbReference type="NCBI Taxonomy" id="980254"/>
    <lineage>
        <taxon>Bacteria</taxon>
        <taxon>Pseudomonadati</taxon>
        <taxon>Planctomycetota</taxon>
        <taxon>Planctomycetia</taxon>
        <taxon>Pirellulales</taxon>
        <taxon>Pirellulaceae</taxon>
        <taxon>Roseimaritima</taxon>
    </lineage>
</organism>
<keyword evidence="3" id="KW-0732">Signal</keyword>
<keyword evidence="5" id="KW-1185">Reference proteome</keyword>
<feature type="signal peptide" evidence="3">
    <location>
        <begin position="1"/>
        <end position="21"/>
    </location>
</feature>
<evidence type="ECO:0000256" key="3">
    <source>
        <dbReference type="SAM" id="SignalP"/>
    </source>
</evidence>
<dbReference type="PANTHER" id="PTHR30203">
    <property type="entry name" value="OUTER MEMBRANE CATION EFFLUX PROTEIN"/>
    <property type="match status" value="1"/>
</dbReference>
<dbReference type="EMBL" id="CP042914">
    <property type="protein sequence ID" value="QEG41532.1"/>
    <property type="molecule type" value="Genomic_DNA"/>
</dbReference>
<evidence type="ECO:0000313" key="4">
    <source>
        <dbReference type="EMBL" id="QEG41532.1"/>
    </source>
</evidence>
<dbReference type="Gene3D" id="1.20.1600.10">
    <property type="entry name" value="Outer membrane efflux proteins (OEP)"/>
    <property type="match status" value="1"/>
</dbReference>
<dbReference type="KEGG" id="rul:UC8_35560"/>
<feature type="chain" id="PRO_5022833130" evidence="3">
    <location>
        <begin position="22"/>
        <end position="527"/>
    </location>
</feature>
<dbReference type="InterPro" id="IPR003423">
    <property type="entry name" value="OMP_efflux"/>
</dbReference>
<dbReference type="Proteomes" id="UP000325286">
    <property type="component" value="Chromosome"/>
</dbReference>
<protein>
    <submittedName>
        <fullName evidence="4">Cobalt-zinc-cadmium resistance protein CzcC</fullName>
    </submittedName>
</protein>
<comment type="similarity">
    <text evidence="1">Belongs to the outer membrane factor (OMF) (TC 1.B.17) family.</text>
</comment>